<comment type="similarity">
    <text evidence="1">Belongs to the 'phage' integrase family.</text>
</comment>
<reference evidence="6 7" key="2">
    <citation type="submission" date="2020-06" db="EMBL/GenBank/DDBJ databases">
        <title>Ramlibacter rhizophilus sp. nov., isolated from rhizosphere soil of national flower Mugunghwa from South Korea.</title>
        <authorList>
            <person name="Zheng-Fei Y."/>
            <person name="Huan T."/>
        </authorList>
    </citation>
    <scope>NUCLEOTIDE SEQUENCE [LARGE SCALE GENOMIC DNA]</scope>
    <source>
        <strain evidence="6 7">B156</strain>
    </source>
</reference>
<evidence type="ECO:0000256" key="3">
    <source>
        <dbReference type="ARBA" id="ARBA00023125"/>
    </source>
</evidence>
<dbReference type="GO" id="GO:0015074">
    <property type="term" value="P:DNA integration"/>
    <property type="evidence" value="ECO:0007669"/>
    <property type="project" value="UniProtKB-KW"/>
</dbReference>
<organism evidence="6 7">
    <name type="scientific">Ramlibacter montanisoli</name>
    <dbReference type="NCBI Taxonomy" id="2732512"/>
    <lineage>
        <taxon>Bacteria</taxon>
        <taxon>Pseudomonadati</taxon>
        <taxon>Pseudomonadota</taxon>
        <taxon>Betaproteobacteria</taxon>
        <taxon>Burkholderiales</taxon>
        <taxon>Comamonadaceae</taxon>
        <taxon>Ramlibacter</taxon>
    </lineage>
</organism>
<dbReference type="InterPro" id="IPR050090">
    <property type="entry name" value="Tyrosine_recombinase_XerCD"/>
</dbReference>
<sequence>MGAQYLYRRASGTYFVRLCVPARLKHAVGKGEIHRSTGCRDLRLAKIVAAEIAAHWHRAIEAVQAMDAAKIKAGSISLLGNGFIGLEKAAAELGAAPPADLAARLADRGARFYVDARDWQGWALDSIYDSVEYEHDEFGRASMVLPPRDGVPTVFGGRARIRHREEALQAAEGAARVCQFLAWPSQERGFVVDLPGQLVTSSELLVEREAVESLRDSLASQLRPDATPANAVLSEAAPAGMRFSDLVVEFLKRKKGDWKEDQTERKMDQCRAFQELMGDPLMSEITRPLVRRFSDELGKLPSNRGAVRRRFKCPEAGFRELIDLADTHALARITPDSHRRFMDGISEVFSWAVKETHLSMNPAIGLGMEIQKKSTGGKSKAQDQRDAFSDADLAQIFGAEWFLKGAGTPTPEGRFHSYRPHYYWLPLLALYTGGRLNELAQLYLSDLVEEGGVWYVDFNLNADDKVAADDDANAAEDKSLKTVNAERIVPLHQHLIELGLLQYAAALREAGEVRLFPSCGHDKRKGYGKAAGSWFNERFLGNRLKMERNGRKTFHSFRHNFATALGVADVPRPVKSDLMGHSRSNALVESRYDKGAQLLKLAEYVAALSYGLPAVARFSVKAGMDAVRDALRLKKSHRRQ</sequence>
<dbReference type="InterPro" id="IPR013762">
    <property type="entry name" value="Integrase-like_cat_sf"/>
</dbReference>
<dbReference type="PROSITE" id="PS51898">
    <property type="entry name" value="TYR_RECOMBINASE"/>
    <property type="match status" value="1"/>
</dbReference>
<keyword evidence="3" id="KW-0238">DNA-binding</keyword>
<dbReference type="EMBL" id="JABFCS010000001">
    <property type="protein sequence ID" value="NNU43590.1"/>
    <property type="molecule type" value="Genomic_DNA"/>
</dbReference>
<dbReference type="PANTHER" id="PTHR30349">
    <property type="entry name" value="PHAGE INTEGRASE-RELATED"/>
    <property type="match status" value="1"/>
</dbReference>
<evidence type="ECO:0000256" key="1">
    <source>
        <dbReference type="ARBA" id="ARBA00008857"/>
    </source>
</evidence>
<dbReference type="GO" id="GO:0006310">
    <property type="term" value="P:DNA recombination"/>
    <property type="evidence" value="ECO:0007669"/>
    <property type="project" value="UniProtKB-KW"/>
</dbReference>
<accession>A0A849K7V6</accession>
<dbReference type="GO" id="GO:0003677">
    <property type="term" value="F:DNA binding"/>
    <property type="evidence" value="ECO:0007669"/>
    <property type="project" value="UniProtKB-KW"/>
</dbReference>
<evidence type="ECO:0000256" key="2">
    <source>
        <dbReference type="ARBA" id="ARBA00022908"/>
    </source>
</evidence>
<dbReference type="PANTHER" id="PTHR30349:SF41">
    <property type="entry name" value="INTEGRASE_RECOMBINASE PROTEIN MJ0367-RELATED"/>
    <property type="match status" value="1"/>
</dbReference>
<evidence type="ECO:0000259" key="5">
    <source>
        <dbReference type="PROSITE" id="PS51898"/>
    </source>
</evidence>
<proteinExistence type="inferred from homology"/>
<name>A0A849K7V6_9BURK</name>
<gene>
    <name evidence="6" type="ORF">HK415_11150</name>
</gene>
<evidence type="ECO:0000256" key="4">
    <source>
        <dbReference type="ARBA" id="ARBA00023172"/>
    </source>
</evidence>
<keyword evidence="2" id="KW-0229">DNA integration</keyword>
<dbReference type="RefSeq" id="WP_171559027.1">
    <property type="nucleotide sequence ID" value="NZ_JABFCS010000001.1"/>
</dbReference>
<dbReference type="InterPro" id="IPR010998">
    <property type="entry name" value="Integrase_recombinase_N"/>
</dbReference>
<dbReference type="InterPro" id="IPR011010">
    <property type="entry name" value="DNA_brk_join_enz"/>
</dbReference>
<dbReference type="Proteomes" id="UP000552954">
    <property type="component" value="Unassembled WGS sequence"/>
</dbReference>
<feature type="domain" description="Tyr recombinase" evidence="5">
    <location>
        <begin position="383"/>
        <end position="605"/>
    </location>
</feature>
<protein>
    <submittedName>
        <fullName evidence="6">Site-specific integrase</fullName>
    </submittedName>
</protein>
<dbReference type="Gene3D" id="1.10.150.130">
    <property type="match status" value="1"/>
</dbReference>
<dbReference type="Pfam" id="PF20172">
    <property type="entry name" value="DUF6538"/>
    <property type="match status" value="1"/>
</dbReference>
<keyword evidence="4" id="KW-0233">DNA recombination</keyword>
<dbReference type="Pfam" id="PF00589">
    <property type="entry name" value="Phage_integrase"/>
    <property type="match status" value="1"/>
</dbReference>
<dbReference type="AlphaFoldDB" id="A0A849K7V6"/>
<comment type="caution">
    <text evidence="6">The sequence shown here is derived from an EMBL/GenBank/DDBJ whole genome shotgun (WGS) entry which is preliminary data.</text>
</comment>
<dbReference type="InterPro" id="IPR046668">
    <property type="entry name" value="DUF6538"/>
</dbReference>
<evidence type="ECO:0000313" key="7">
    <source>
        <dbReference type="Proteomes" id="UP000552954"/>
    </source>
</evidence>
<dbReference type="SUPFAM" id="SSF56349">
    <property type="entry name" value="DNA breaking-rejoining enzymes"/>
    <property type="match status" value="1"/>
</dbReference>
<reference evidence="6 7" key="1">
    <citation type="submission" date="2020-05" db="EMBL/GenBank/DDBJ databases">
        <authorList>
            <person name="Khan S.A."/>
            <person name="Jeon C.O."/>
            <person name="Chun B.H."/>
        </authorList>
    </citation>
    <scope>NUCLEOTIDE SEQUENCE [LARGE SCALE GENOMIC DNA]</scope>
    <source>
        <strain evidence="6 7">B156</strain>
    </source>
</reference>
<evidence type="ECO:0000313" key="6">
    <source>
        <dbReference type="EMBL" id="NNU43590.1"/>
    </source>
</evidence>
<keyword evidence="7" id="KW-1185">Reference proteome</keyword>
<dbReference type="CDD" id="cd01184">
    <property type="entry name" value="INT_C_like_1"/>
    <property type="match status" value="1"/>
</dbReference>
<dbReference type="Gene3D" id="1.10.443.10">
    <property type="entry name" value="Intergrase catalytic core"/>
    <property type="match status" value="1"/>
</dbReference>
<dbReference type="InterPro" id="IPR002104">
    <property type="entry name" value="Integrase_catalytic"/>
</dbReference>